<evidence type="ECO:0000256" key="1">
    <source>
        <dbReference type="ARBA" id="ARBA00000439"/>
    </source>
</evidence>
<dbReference type="GO" id="GO:0004134">
    <property type="term" value="F:4-alpha-glucanotransferase activity"/>
    <property type="evidence" value="ECO:0007669"/>
    <property type="project" value="UniProtKB-EC"/>
</dbReference>
<evidence type="ECO:0000256" key="9">
    <source>
        <dbReference type="ARBA" id="ARBA00031501"/>
    </source>
</evidence>
<keyword evidence="12" id="KW-1185">Reference proteome</keyword>
<evidence type="ECO:0000256" key="6">
    <source>
        <dbReference type="ARBA" id="ARBA00022679"/>
    </source>
</evidence>
<dbReference type="RefSeq" id="WP_190438939.1">
    <property type="nucleotide sequence ID" value="NZ_JAMPKM010000003.1"/>
</dbReference>
<evidence type="ECO:0000256" key="10">
    <source>
        <dbReference type="RuleBase" id="RU361207"/>
    </source>
</evidence>
<dbReference type="InterPro" id="IPR003385">
    <property type="entry name" value="Glyco_hydro_77"/>
</dbReference>
<dbReference type="NCBIfam" id="NF011080">
    <property type="entry name" value="PRK14508.1-3"/>
    <property type="match status" value="1"/>
</dbReference>
<evidence type="ECO:0000313" key="11">
    <source>
        <dbReference type="EMBL" id="MEP0816825.1"/>
    </source>
</evidence>
<dbReference type="PANTHER" id="PTHR32438">
    <property type="entry name" value="4-ALPHA-GLUCANOTRANSFERASE DPE1, CHLOROPLASTIC/AMYLOPLASTIC"/>
    <property type="match status" value="1"/>
</dbReference>
<sequence>MPFPRASGILLHPTSFPSRFGIGDLGLEAYRFIDFLADSAQQLWQILPLGPTGEPWNSPYLSSYSSMAGNHLIISLEVLRDKGLLAETDLADLPELPMAVDFAKVRQIKIPLLQKAWQNFQAKASAVQQKEFEGFCKGTAYWLDDYALFMALKDAFQDTSWPTWEPAIAKRQPDAIAQWQDKLQAEIWLHKFLQFEFFQQWSALRKYANLRGIKVIGDISIYVSQDSADVWANPENFCLDPETGEPALMAGVPPDYFSETGQLWGNPVYNWEQLQKTGFKWWVQRFQALFDYVDMVRVDHFRGFQAYWAVKQGETTAMNGEWIEAPGEALFEALKQQFGQLPVLAEDLGVITPEVDALRDRFGFPSMKILQFAFGDMGDKNFLPFKYLANSVVYPGTHDNETIVGWFNRLSSSDRDAVTQYLGCLSEAGINWDFIHLALASVSNQAIIQLQDVLGLDNQGRMNDPSNNAGNWTWRYQADALTPEVRDRLRTMTELFGRAPQTQT</sequence>
<dbReference type="Gene3D" id="3.20.20.80">
    <property type="entry name" value="Glycosidases"/>
    <property type="match status" value="1"/>
</dbReference>
<proteinExistence type="inferred from homology"/>
<dbReference type="NCBIfam" id="TIGR00217">
    <property type="entry name" value="malQ"/>
    <property type="match status" value="1"/>
</dbReference>
<evidence type="ECO:0000256" key="4">
    <source>
        <dbReference type="ARBA" id="ARBA00020295"/>
    </source>
</evidence>
<dbReference type="Pfam" id="PF02446">
    <property type="entry name" value="Glyco_hydro_77"/>
    <property type="match status" value="1"/>
</dbReference>
<evidence type="ECO:0000256" key="7">
    <source>
        <dbReference type="ARBA" id="ARBA00023277"/>
    </source>
</evidence>
<evidence type="ECO:0000256" key="2">
    <source>
        <dbReference type="ARBA" id="ARBA00005684"/>
    </source>
</evidence>
<comment type="catalytic activity">
    <reaction evidence="1 10">
        <text>Transfers a segment of a (1-&gt;4)-alpha-D-glucan to a new position in an acceptor, which may be glucose or a (1-&gt;4)-alpha-D-glucan.</text>
        <dbReference type="EC" id="2.4.1.25"/>
    </reaction>
</comment>
<keyword evidence="6 10" id="KW-0808">Transferase</keyword>
<evidence type="ECO:0000256" key="8">
    <source>
        <dbReference type="ARBA" id="ARBA00031423"/>
    </source>
</evidence>
<name>A0ABV0J505_9CYAN</name>
<gene>
    <name evidence="11" type="primary">malQ</name>
    <name evidence="11" type="ORF">NC998_06925</name>
</gene>
<accession>A0ABV0J505</accession>
<dbReference type="Proteomes" id="UP001464891">
    <property type="component" value="Unassembled WGS sequence"/>
</dbReference>
<keyword evidence="7 10" id="KW-0119">Carbohydrate metabolism</keyword>
<dbReference type="EMBL" id="JAMPKM010000003">
    <property type="protein sequence ID" value="MEP0816825.1"/>
    <property type="molecule type" value="Genomic_DNA"/>
</dbReference>
<evidence type="ECO:0000256" key="3">
    <source>
        <dbReference type="ARBA" id="ARBA00012560"/>
    </source>
</evidence>
<organism evidence="11 12">
    <name type="scientific">Trichocoleus desertorum GB2-A4</name>
    <dbReference type="NCBI Taxonomy" id="2933944"/>
    <lineage>
        <taxon>Bacteria</taxon>
        <taxon>Bacillati</taxon>
        <taxon>Cyanobacteriota</taxon>
        <taxon>Cyanophyceae</taxon>
        <taxon>Leptolyngbyales</taxon>
        <taxon>Trichocoleusaceae</taxon>
        <taxon>Trichocoleus</taxon>
    </lineage>
</organism>
<protein>
    <recommendedName>
        <fullName evidence="4 10">4-alpha-glucanotransferase</fullName>
        <ecNumber evidence="3 10">2.4.1.25</ecNumber>
    </recommendedName>
    <alternativeName>
        <fullName evidence="8 10">Amylomaltase</fullName>
    </alternativeName>
    <alternativeName>
        <fullName evidence="9 10">Disproportionating enzyme</fullName>
    </alternativeName>
</protein>
<dbReference type="EC" id="2.4.1.25" evidence="3 10"/>
<comment type="caution">
    <text evidence="11">The sequence shown here is derived from an EMBL/GenBank/DDBJ whole genome shotgun (WGS) entry which is preliminary data.</text>
</comment>
<comment type="similarity">
    <text evidence="2 10">Belongs to the disproportionating enzyme family.</text>
</comment>
<keyword evidence="5 10" id="KW-0328">Glycosyltransferase</keyword>
<dbReference type="SUPFAM" id="SSF51445">
    <property type="entry name" value="(Trans)glycosidases"/>
    <property type="match status" value="1"/>
</dbReference>
<evidence type="ECO:0000256" key="5">
    <source>
        <dbReference type="ARBA" id="ARBA00022676"/>
    </source>
</evidence>
<dbReference type="InterPro" id="IPR017853">
    <property type="entry name" value="GH"/>
</dbReference>
<evidence type="ECO:0000313" key="12">
    <source>
        <dbReference type="Proteomes" id="UP001464891"/>
    </source>
</evidence>
<reference evidence="11 12" key="1">
    <citation type="submission" date="2022-04" db="EMBL/GenBank/DDBJ databases">
        <title>Positive selection, recombination, and allopatry shape intraspecific diversity of widespread and dominant cyanobacteria.</title>
        <authorList>
            <person name="Wei J."/>
            <person name="Shu W."/>
            <person name="Hu C."/>
        </authorList>
    </citation>
    <scope>NUCLEOTIDE SEQUENCE [LARGE SCALE GENOMIC DNA]</scope>
    <source>
        <strain evidence="11 12">GB2-A4</strain>
    </source>
</reference>
<dbReference type="PANTHER" id="PTHR32438:SF5">
    <property type="entry name" value="4-ALPHA-GLUCANOTRANSFERASE DPE1, CHLOROPLASTIC_AMYLOPLASTIC"/>
    <property type="match status" value="1"/>
</dbReference>